<dbReference type="SFLD" id="SFLDS00001">
    <property type="entry name" value="Enolase"/>
    <property type="match status" value="1"/>
</dbReference>
<name>A0A0N0C456_9BACL</name>
<evidence type="ECO:0000313" key="6">
    <source>
        <dbReference type="EMBL" id="KOY15321.1"/>
    </source>
</evidence>
<dbReference type="InterPro" id="IPR029065">
    <property type="entry name" value="Enolase_C-like"/>
</dbReference>
<comment type="caution">
    <text evidence="6">The sequence shown here is derived from an EMBL/GenBank/DDBJ whole genome shotgun (WGS) entry which is preliminary data.</text>
</comment>
<evidence type="ECO:0000256" key="2">
    <source>
        <dbReference type="ARBA" id="ARBA00010339"/>
    </source>
</evidence>
<dbReference type="RefSeq" id="WP_053781830.1">
    <property type="nucleotide sequence ID" value="NZ_LITU01000061.1"/>
</dbReference>
<evidence type="ECO:0000256" key="1">
    <source>
        <dbReference type="ARBA" id="ARBA00003553"/>
    </source>
</evidence>
<dbReference type="InterPro" id="IPR029017">
    <property type="entry name" value="Enolase-like_N"/>
</dbReference>
<dbReference type="GO" id="GO:0000287">
    <property type="term" value="F:magnesium ion binding"/>
    <property type="evidence" value="ECO:0007669"/>
    <property type="project" value="UniProtKB-ARBA"/>
</dbReference>
<evidence type="ECO:0000256" key="4">
    <source>
        <dbReference type="ARBA" id="ARBA00022842"/>
    </source>
</evidence>
<dbReference type="Gene3D" id="3.30.390.10">
    <property type="entry name" value="Enolase-like, N-terminal domain"/>
    <property type="match status" value="1"/>
</dbReference>
<dbReference type="InterPro" id="IPR034593">
    <property type="entry name" value="DgoD-like"/>
</dbReference>
<dbReference type="EMBL" id="LITU01000061">
    <property type="protein sequence ID" value="KOY15321.1"/>
    <property type="molecule type" value="Genomic_DNA"/>
</dbReference>
<dbReference type="SUPFAM" id="SSF54826">
    <property type="entry name" value="Enolase N-terminal domain-like"/>
    <property type="match status" value="1"/>
</dbReference>
<dbReference type="OrthoDB" id="9775391at2"/>
<dbReference type="Proteomes" id="UP000037688">
    <property type="component" value="Unassembled WGS sequence"/>
</dbReference>
<proteinExistence type="inferred from homology"/>
<dbReference type="PROSITE" id="PS00908">
    <property type="entry name" value="MR_MLE_1"/>
    <property type="match status" value="1"/>
</dbReference>
<dbReference type="InterPro" id="IPR018110">
    <property type="entry name" value="Mandel_Rmase/mucon_lact_enz_CS"/>
</dbReference>
<comment type="similarity">
    <text evidence="2">Belongs to the mandelate racemase/muconate lactonizing enzyme family. GalD subfamily.</text>
</comment>
<evidence type="ECO:0000313" key="7">
    <source>
        <dbReference type="Proteomes" id="UP000037688"/>
    </source>
</evidence>
<evidence type="ECO:0000259" key="5">
    <source>
        <dbReference type="SMART" id="SM00922"/>
    </source>
</evidence>
<keyword evidence="3" id="KW-0479">Metal-binding</keyword>
<evidence type="ECO:0000256" key="3">
    <source>
        <dbReference type="ARBA" id="ARBA00022723"/>
    </source>
</evidence>
<dbReference type="InterPro" id="IPR013341">
    <property type="entry name" value="Mandelate_racemase_N_dom"/>
</dbReference>
<sequence length="407" mass="45411">MAKITRIECLRTRHDGSWTIVKISTDQDGLYGLGSASDLYNPEAVVQVIEQLLAPLLMGRDASQIEDLWHLMHMSGYWRNGAMLNTAIGGIDMALWDIKGKEANLPVYQLLGGACRSAVPCYGHAGGADISELKEDISRFMEEGYTVIRVQMGGYGGGGFVSGKDANLPREPWSSGPVFDEHAYLHAIPDMFEKLRLEFGNGIQFTHDVHEHLSPIHAIQLSKRLEPYHLFFLEDALAPEQIGWYRQLRQQSATPQAVGELFVNPQEWTGLIQEKLIDFIRVRVSKAGGISACRKIATLGEAYGVRTAWQEGGENDPVNQAAAVHLDMALWNFGIQEINHFKPHELEAFPGHIVREGGYLYPSNKPGLGIELDEVKAKSLLNDSWDPNKYHRPYPLDRKADGTLVRP</sequence>
<dbReference type="InterPro" id="IPR036849">
    <property type="entry name" value="Enolase-like_C_sf"/>
</dbReference>
<gene>
    <name evidence="6" type="ORF">AMS66_16340</name>
</gene>
<feature type="domain" description="Mandelate racemase/muconate lactonizing enzyme C-terminal" evidence="5">
    <location>
        <begin position="130"/>
        <end position="255"/>
    </location>
</feature>
<dbReference type="Pfam" id="PF02746">
    <property type="entry name" value="MR_MLE_N"/>
    <property type="match status" value="1"/>
</dbReference>
<accession>A0A0N0C456</accession>
<dbReference type="AlphaFoldDB" id="A0A0N0C456"/>
<dbReference type="SMART" id="SM00922">
    <property type="entry name" value="MR_MLE"/>
    <property type="match status" value="1"/>
</dbReference>
<dbReference type="PATRIC" id="fig|1705561.3.peg.3339"/>
<comment type="function">
    <text evidence="1">Has no detectable activity with D-mannonate and with a panel of 70 other acid sugars (in vitro), in spite of the conservation of the residues that are expected to be important for catalytic activity and cofactor binding. May have evolved a divergent function.</text>
</comment>
<keyword evidence="4" id="KW-0460">Magnesium</keyword>
<protein>
    <submittedName>
        <fullName evidence="6">Mandelate racemase</fullName>
    </submittedName>
</protein>
<dbReference type="PANTHER" id="PTHR48080">
    <property type="entry name" value="D-GALACTONATE DEHYDRATASE-RELATED"/>
    <property type="match status" value="1"/>
</dbReference>
<dbReference type="FunFam" id="3.20.20.120:FF:000011">
    <property type="entry name" value="D-galactonate dehydratase family member VSWAT3_13707"/>
    <property type="match status" value="1"/>
</dbReference>
<dbReference type="GO" id="GO:0009063">
    <property type="term" value="P:amino acid catabolic process"/>
    <property type="evidence" value="ECO:0007669"/>
    <property type="project" value="InterPro"/>
</dbReference>
<organism evidence="6 7">
    <name type="scientific">Paenibacillus xylanivorans</name>
    <dbReference type="NCBI Taxonomy" id="1705561"/>
    <lineage>
        <taxon>Bacteria</taxon>
        <taxon>Bacillati</taxon>
        <taxon>Bacillota</taxon>
        <taxon>Bacilli</taxon>
        <taxon>Bacillales</taxon>
        <taxon>Paenibacillaceae</taxon>
        <taxon>Paenibacillus</taxon>
    </lineage>
</organism>
<reference evidence="6 7" key="1">
    <citation type="submission" date="2015-08" db="EMBL/GenBank/DDBJ databases">
        <title>Draft genome sequence of cellulolytic and xylanolytic Paenibacillus sp. A59, isolated from a decaying forest soil from Patagonia, Argentina.</title>
        <authorList>
            <person name="Ghio S."/>
            <person name="Caceres A.M."/>
            <person name="Talia P."/>
            <person name="Grasso D."/>
            <person name="Campos E."/>
        </authorList>
    </citation>
    <scope>NUCLEOTIDE SEQUENCE [LARGE SCALE GENOMIC DNA]</scope>
    <source>
        <strain evidence="6 7">A59</strain>
    </source>
</reference>
<dbReference type="PANTHER" id="PTHR48080:SF6">
    <property type="entry name" value="STARVATION-SENSING PROTEIN RSPA"/>
    <property type="match status" value="1"/>
</dbReference>
<dbReference type="Pfam" id="PF13378">
    <property type="entry name" value="MR_MLE_C"/>
    <property type="match status" value="1"/>
</dbReference>
<dbReference type="Gene3D" id="3.20.20.120">
    <property type="entry name" value="Enolase-like C-terminal domain"/>
    <property type="match status" value="1"/>
</dbReference>
<dbReference type="SUPFAM" id="SSF51604">
    <property type="entry name" value="Enolase C-terminal domain-like"/>
    <property type="match status" value="1"/>
</dbReference>
<dbReference type="InterPro" id="IPR013342">
    <property type="entry name" value="Mandelate_racemase_C"/>
</dbReference>
<keyword evidence="7" id="KW-1185">Reference proteome</keyword>